<dbReference type="AlphaFoldDB" id="A0A2X2JJR6"/>
<evidence type="ECO:0000313" key="1">
    <source>
        <dbReference type="EMBL" id="SPZ92271.1"/>
    </source>
</evidence>
<proteinExistence type="predicted"/>
<dbReference type="RefSeq" id="WP_112375797.1">
    <property type="nucleotide sequence ID" value="NZ_CP069793.1"/>
</dbReference>
<organism evidence="1 2">
    <name type="scientific">Sphingobacterium multivorum</name>
    <dbReference type="NCBI Taxonomy" id="28454"/>
    <lineage>
        <taxon>Bacteria</taxon>
        <taxon>Pseudomonadati</taxon>
        <taxon>Bacteroidota</taxon>
        <taxon>Sphingobacteriia</taxon>
        <taxon>Sphingobacteriales</taxon>
        <taxon>Sphingobacteriaceae</taxon>
        <taxon>Sphingobacterium</taxon>
    </lineage>
</organism>
<protein>
    <submittedName>
        <fullName evidence="1">Uncharacterized protein</fullName>
    </submittedName>
</protein>
<dbReference type="Proteomes" id="UP000251241">
    <property type="component" value="Unassembled WGS sequence"/>
</dbReference>
<gene>
    <name evidence="1" type="ORF">NCTC11343_04323</name>
</gene>
<reference evidence="1 2" key="1">
    <citation type="submission" date="2018-06" db="EMBL/GenBank/DDBJ databases">
        <authorList>
            <consortium name="Pathogen Informatics"/>
            <person name="Doyle S."/>
        </authorList>
    </citation>
    <scope>NUCLEOTIDE SEQUENCE [LARGE SCALE GENOMIC DNA]</scope>
    <source>
        <strain evidence="1 2">NCTC11343</strain>
    </source>
</reference>
<sequence>MRTIKKFRLLFSRNYVFIAIAVLITLYGLFWARTHSERVYSIGAMIILIPFLEMRGQERVMQLFVVFFACIQVSSIALFDRLPYQLLISSQPFWTAVQKGIPTAFIICAMAHLFFWRKTDLFKLYGIQFPIMIIACTWYIRMLLIMANCQHIPNAKAVRIPAIVIQKCPACCDLYELWFSFNYEGEEEKVSINVNPQLHEQTNEGDSLILQMHPGRFGWPWYHKDIKRRYR</sequence>
<name>A0A2X2JJR6_SPHMU</name>
<dbReference type="EMBL" id="UAUU01000011">
    <property type="protein sequence ID" value="SPZ92271.1"/>
    <property type="molecule type" value="Genomic_DNA"/>
</dbReference>
<evidence type="ECO:0000313" key="2">
    <source>
        <dbReference type="Proteomes" id="UP000251241"/>
    </source>
</evidence>
<dbReference type="GeneID" id="97179292"/>
<accession>A0A2X2JJR6</accession>